<dbReference type="SUPFAM" id="SSF52172">
    <property type="entry name" value="CheY-like"/>
    <property type="match status" value="1"/>
</dbReference>
<keyword evidence="4 7" id="KW-0238">DNA-binding</keyword>
<dbReference type="PANTHER" id="PTHR48111:SF22">
    <property type="entry name" value="REGULATOR OF RPOS"/>
    <property type="match status" value="1"/>
</dbReference>
<dbReference type="RefSeq" id="WP_379839482.1">
    <property type="nucleotide sequence ID" value="NZ_JBHRYQ010000001.1"/>
</dbReference>
<keyword evidence="11" id="KW-1185">Reference proteome</keyword>
<dbReference type="CDD" id="cd19935">
    <property type="entry name" value="REC_OmpR_CusR-like"/>
    <property type="match status" value="1"/>
</dbReference>
<dbReference type="InterPro" id="IPR016032">
    <property type="entry name" value="Sig_transdc_resp-reg_C-effctor"/>
</dbReference>
<evidence type="ECO:0000259" key="9">
    <source>
        <dbReference type="PROSITE" id="PS51755"/>
    </source>
</evidence>
<keyword evidence="2" id="KW-0902">Two-component regulatory system</keyword>
<dbReference type="Gene3D" id="6.10.250.690">
    <property type="match status" value="1"/>
</dbReference>
<keyword evidence="5" id="KW-0804">Transcription</keyword>
<evidence type="ECO:0000256" key="6">
    <source>
        <dbReference type="PROSITE-ProRule" id="PRU00169"/>
    </source>
</evidence>
<evidence type="ECO:0000259" key="8">
    <source>
        <dbReference type="PROSITE" id="PS50110"/>
    </source>
</evidence>
<feature type="modified residue" description="4-aspartylphosphate" evidence="6">
    <location>
        <position position="51"/>
    </location>
</feature>
<comment type="caution">
    <text evidence="10">The sequence shown here is derived from an EMBL/GenBank/DDBJ whole genome shotgun (WGS) entry which is preliminary data.</text>
</comment>
<feature type="DNA-binding region" description="OmpR/PhoB-type" evidence="7">
    <location>
        <begin position="126"/>
        <end position="224"/>
    </location>
</feature>
<dbReference type="SMART" id="SM00448">
    <property type="entry name" value="REC"/>
    <property type="match status" value="1"/>
</dbReference>
<dbReference type="InterPro" id="IPR011006">
    <property type="entry name" value="CheY-like_superfamily"/>
</dbReference>
<proteinExistence type="predicted"/>
<dbReference type="Proteomes" id="UP001595616">
    <property type="component" value="Unassembled WGS sequence"/>
</dbReference>
<evidence type="ECO:0000256" key="3">
    <source>
        <dbReference type="ARBA" id="ARBA00023015"/>
    </source>
</evidence>
<evidence type="ECO:0000256" key="7">
    <source>
        <dbReference type="PROSITE-ProRule" id="PRU01091"/>
    </source>
</evidence>
<dbReference type="SMART" id="SM00862">
    <property type="entry name" value="Trans_reg_C"/>
    <property type="match status" value="1"/>
</dbReference>
<protein>
    <submittedName>
        <fullName evidence="10">Response regulator transcription factor</fullName>
    </submittedName>
</protein>
<feature type="domain" description="Response regulatory" evidence="8">
    <location>
        <begin position="2"/>
        <end position="116"/>
    </location>
</feature>
<dbReference type="PROSITE" id="PS51755">
    <property type="entry name" value="OMPR_PHOB"/>
    <property type="match status" value="1"/>
</dbReference>
<dbReference type="PANTHER" id="PTHR48111">
    <property type="entry name" value="REGULATOR OF RPOS"/>
    <property type="match status" value="1"/>
</dbReference>
<evidence type="ECO:0000256" key="2">
    <source>
        <dbReference type="ARBA" id="ARBA00023012"/>
    </source>
</evidence>
<keyword evidence="1 6" id="KW-0597">Phosphoprotein</keyword>
<sequence>MKILLVEDEVKTLNLIKQGLEEHDLEVDIAYDGLMGLTLAQRNHYDLIISDIILPELNGLQMCRKIREQNINAPILLLTALSTSDDIVTGLDAGADDYLPKPFEFSVLMARVRALTRRKGGSISTANVLKIADLELNIDTKQVKRGETEITLTAKEFNLLEFFLRNKGRVVSKVELAEKIWDVTFDTGTNVIEVYVNFLRKKIDKDFEKKLLHTQIGMGYVLKD</sequence>
<dbReference type="CDD" id="cd00383">
    <property type="entry name" value="trans_reg_C"/>
    <property type="match status" value="1"/>
</dbReference>
<dbReference type="InterPro" id="IPR001867">
    <property type="entry name" value="OmpR/PhoB-type_DNA-bd"/>
</dbReference>
<dbReference type="Gene3D" id="1.10.10.10">
    <property type="entry name" value="Winged helix-like DNA-binding domain superfamily/Winged helix DNA-binding domain"/>
    <property type="match status" value="1"/>
</dbReference>
<evidence type="ECO:0000256" key="1">
    <source>
        <dbReference type="ARBA" id="ARBA00022553"/>
    </source>
</evidence>
<accession>A0ABV7Z192</accession>
<organism evidence="10 11">
    <name type="scientific">Lacihabitans lacunae</name>
    <dbReference type="NCBI Taxonomy" id="1028214"/>
    <lineage>
        <taxon>Bacteria</taxon>
        <taxon>Pseudomonadati</taxon>
        <taxon>Bacteroidota</taxon>
        <taxon>Cytophagia</taxon>
        <taxon>Cytophagales</taxon>
        <taxon>Leadbetterellaceae</taxon>
        <taxon>Lacihabitans</taxon>
    </lineage>
</organism>
<evidence type="ECO:0000256" key="4">
    <source>
        <dbReference type="ARBA" id="ARBA00023125"/>
    </source>
</evidence>
<name>A0ABV7Z192_9BACT</name>
<dbReference type="PROSITE" id="PS50110">
    <property type="entry name" value="RESPONSE_REGULATORY"/>
    <property type="match status" value="1"/>
</dbReference>
<dbReference type="SUPFAM" id="SSF46894">
    <property type="entry name" value="C-terminal effector domain of the bipartite response regulators"/>
    <property type="match status" value="1"/>
</dbReference>
<gene>
    <name evidence="10" type="ORF">ACFOOI_18200</name>
</gene>
<dbReference type="Pfam" id="PF00072">
    <property type="entry name" value="Response_reg"/>
    <property type="match status" value="1"/>
</dbReference>
<evidence type="ECO:0000256" key="5">
    <source>
        <dbReference type="ARBA" id="ARBA00023163"/>
    </source>
</evidence>
<evidence type="ECO:0000313" key="10">
    <source>
        <dbReference type="EMBL" id="MFC3812599.1"/>
    </source>
</evidence>
<keyword evidence="3" id="KW-0805">Transcription regulation</keyword>
<evidence type="ECO:0000313" key="11">
    <source>
        <dbReference type="Proteomes" id="UP001595616"/>
    </source>
</evidence>
<feature type="domain" description="OmpR/PhoB-type" evidence="9">
    <location>
        <begin position="126"/>
        <end position="224"/>
    </location>
</feature>
<dbReference type="InterPro" id="IPR001789">
    <property type="entry name" value="Sig_transdc_resp-reg_receiver"/>
</dbReference>
<dbReference type="InterPro" id="IPR039420">
    <property type="entry name" value="WalR-like"/>
</dbReference>
<dbReference type="Gene3D" id="3.40.50.2300">
    <property type="match status" value="1"/>
</dbReference>
<dbReference type="EMBL" id="JBHRYQ010000001">
    <property type="protein sequence ID" value="MFC3812599.1"/>
    <property type="molecule type" value="Genomic_DNA"/>
</dbReference>
<dbReference type="Pfam" id="PF00486">
    <property type="entry name" value="Trans_reg_C"/>
    <property type="match status" value="1"/>
</dbReference>
<dbReference type="InterPro" id="IPR036388">
    <property type="entry name" value="WH-like_DNA-bd_sf"/>
</dbReference>
<reference evidence="11" key="1">
    <citation type="journal article" date="2019" name="Int. J. Syst. Evol. Microbiol.">
        <title>The Global Catalogue of Microorganisms (GCM) 10K type strain sequencing project: providing services to taxonomists for standard genome sequencing and annotation.</title>
        <authorList>
            <consortium name="The Broad Institute Genomics Platform"/>
            <consortium name="The Broad Institute Genome Sequencing Center for Infectious Disease"/>
            <person name="Wu L."/>
            <person name="Ma J."/>
        </authorList>
    </citation>
    <scope>NUCLEOTIDE SEQUENCE [LARGE SCALE GENOMIC DNA]</scope>
    <source>
        <strain evidence="11">CECT 7956</strain>
    </source>
</reference>